<protein>
    <submittedName>
        <fullName evidence="1">Uncharacterized protein</fullName>
    </submittedName>
</protein>
<gene>
    <name evidence="1" type="ORF">MHPYR_680003</name>
</gene>
<accession>A0A1Y5PK58</accession>
<proteinExistence type="predicted"/>
<evidence type="ECO:0000313" key="1">
    <source>
        <dbReference type="EMBL" id="SBS79034.1"/>
    </source>
</evidence>
<reference evidence="1" key="1">
    <citation type="submission" date="2016-03" db="EMBL/GenBank/DDBJ databases">
        <authorList>
            <person name="Ploux O."/>
        </authorList>
    </citation>
    <scope>NUCLEOTIDE SEQUENCE</scope>
    <source>
        <strain evidence="1">UC10</strain>
    </source>
</reference>
<dbReference type="AlphaFoldDB" id="A0A1Y5PK58"/>
<organism evidence="1">
    <name type="scientific">uncultured Mycobacterium sp</name>
    <dbReference type="NCBI Taxonomy" id="171292"/>
    <lineage>
        <taxon>Bacteria</taxon>
        <taxon>Bacillati</taxon>
        <taxon>Actinomycetota</taxon>
        <taxon>Actinomycetes</taxon>
        <taxon>Mycobacteriales</taxon>
        <taxon>Mycobacteriaceae</taxon>
        <taxon>Mycobacterium</taxon>
        <taxon>environmental samples</taxon>
    </lineage>
</organism>
<sequence length="59" mass="6673">MSTRTQAHQLDILIDTHAGDAVAHRTRPLGAAARHAQAWAETLHNRSRIRAERCHRSRP</sequence>
<dbReference type="EMBL" id="FLQS01000065">
    <property type="protein sequence ID" value="SBS79034.1"/>
    <property type="molecule type" value="Genomic_DNA"/>
</dbReference>
<name>A0A1Y5PK58_9MYCO</name>